<keyword evidence="3" id="KW-1185">Reference proteome</keyword>
<feature type="region of interest" description="Disordered" evidence="1">
    <location>
        <begin position="286"/>
        <end position="320"/>
    </location>
</feature>
<dbReference type="Proteomes" id="UP000785679">
    <property type="component" value="Unassembled WGS sequence"/>
</dbReference>
<name>A0A8J8NMP0_HALGN</name>
<dbReference type="EMBL" id="RRYP01012442">
    <property type="protein sequence ID" value="TNV77109.1"/>
    <property type="molecule type" value="Genomic_DNA"/>
</dbReference>
<sequence>MNSKRSTITLTYGDQAENHKGMEMLGTMVDEGQGFQVEELKQIHAKLIEKGFKAELHALNTKPEHPAAALLVVKDFADRVLKPLGKNKEDLFLEQARLEVDKQAFMYGRVVNKNARWNLCFDDTAQEPDYQNGKGRIYSFSSVPLTTAVTDTFIDYFGPKAAALKGEGNYYYDVNECGIGFHGDSERRKVVAIRLGASLPIHYQWFYRGSPVGERMIFKLDGGDVYVMSEKTVGTDWKKKVVYTLRHATGCSKFTTIAVKKEGGEKKGKASAKAVSKGKVIERRIFQADSSDSSSEEEAPTEKRGAVSIDELTKKGSQKD</sequence>
<accession>A0A8J8NMP0</accession>
<evidence type="ECO:0000313" key="2">
    <source>
        <dbReference type="EMBL" id="TNV77109.1"/>
    </source>
</evidence>
<reference evidence="2" key="1">
    <citation type="submission" date="2019-06" db="EMBL/GenBank/DDBJ databases">
        <authorList>
            <person name="Zheng W."/>
        </authorList>
    </citation>
    <scope>NUCLEOTIDE SEQUENCE</scope>
    <source>
        <strain evidence="2">QDHG01</strain>
    </source>
</reference>
<evidence type="ECO:0000313" key="3">
    <source>
        <dbReference type="Proteomes" id="UP000785679"/>
    </source>
</evidence>
<organism evidence="2 3">
    <name type="scientific">Halteria grandinella</name>
    <dbReference type="NCBI Taxonomy" id="5974"/>
    <lineage>
        <taxon>Eukaryota</taxon>
        <taxon>Sar</taxon>
        <taxon>Alveolata</taxon>
        <taxon>Ciliophora</taxon>
        <taxon>Intramacronucleata</taxon>
        <taxon>Spirotrichea</taxon>
        <taxon>Stichotrichia</taxon>
        <taxon>Sporadotrichida</taxon>
        <taxon>Halteriidae</taxon>
        <taxon>Halteria</taxon>
    </lineage>
</organism>
<dbReference type="OrthoDB" id="2148354at2759"/>
<comment type="caution">
    <text evidence="2">The sequence shown here is derived from an EMBL/GenBank/DDBJ whole genome shotgun (WGS) entry which is preliminary data.</text>
</comment>
<protein>
    <submittedName>
        <fullName evidence="2">Uncharacterized protein</fullName>
    </submittedName>
</protein>
<feature type="compositionally biased region" description="Basic and acidic residues" evidence="1">
    <location>
        <begin position="300"/>
        <end position="320"/>
    </location>
</feature>
<proteinExistence type="predicted"/>
<dbReference type="AlphaFoldDB" id="A0A8J8NMP0"/>
<evidence type="ECO:0000256" key="1">
    <source>
        <dbReference type="SAM" id="MobiDB-lite"/>
    </source>
</evidence>
<gene>
    <name evidence="2" type="ORF">FGO68_gene7981</name>
</gene>